<feature type="transmembrane region" description="Helical" evidence="10">
    <location>
        <begin position="62"/>
        <end position="82"/>
    </location>
</feature>
<comment type="catalytic activity">
    <reaction evidence="10">
        <text>a very-long-chain acyl-CoA + malonyl-CoA + H(+) = a very-long-chain 3-oxoacyl-CoA + CO2 + CoA</text>
        <dbReference type="Rhea" id="RHEA:32727"/>
        <dbReference type="ChEBI" id="CHEBI:15378"/>
        <dbReference type="ChEBI" id="CHEBI:16526"/>
        <dbReference type="ChEBI" id="CHEBI:57287"/>
        <dbReference type="ChEBI" id="CHEBI:57384"/>
        <dbReference type="ChEBI" id="CHEBI:90725"/>
        <dbReference type="ChEBI" id="CHEBI:90736"/>
        <dbReference type="EC" id="2.3.1.199"/>
    </reaction>
</comment>
<keyword evidence="9 10" id="KW-0275">Fatty acid biosynthesis</keyword>
<dbReference type="GO" id="GO:0034625">
    <property type="term" value="P:fatty acid elongation, monounsaturated fatty acid"/>
    <property type="evidence" value="ECO:0007669"/>
    <property type="project" value="TreeGrafter"/>
</dbReference>
<feature type="transmembrane region" description="Helical" evidence="10">
    <location>
        <begin position="821"/>
        <end position="841"/>
    </location>
</feature>
<proteinExistence type="inferred from homology"/>
<keyword evidence="2 10" id="KW-0444">Lipid biosynthesis</keyword>
<evidence type="ECO:0000256" key="10">
    <source>
        <dbReference type="RuleBase" id="RU361115"/>
    </source>
</evidence>
<dbReference type="EMBL" id="UFQT01000065">
    <property type="protein sequence ID" value="SSX19298.1"/>
    <property type="molecule type" value="Genomic_DNA"/>
</dbReference>
<keyword evidence="4 10" id="KW-0812">Transmembrane</keyword>
<feature type="transmembrane region" description="Helical" evidence="10">
    <location>
        <begin position="475"/>
        <end position="495"/>
    </location>
</feature>
<keyword evidence="5 10" id="KW-0276">Fatty acid metabolism</keyword>
<feature type="transmembrane region" description="Helical" evidence="10">
    <location>
        <begin position="166"/>
        <end position="189"/>
    </location>
</feature>
<feature type="transmembrane region" description="Helical" evidence="10">
    <location>
        <begin position="112"/>
        <end position="131"/>
    </location>
</feature>
<dbReference type="GO" id="GO:0030148">
    <property type="term" value="P:sphingolipid biosynthetic process"/>
    <property type="evidence" value="ECO:0007669"/>
    <property type="project" value="TreeGrafter"/>
</dbReference>
<feature type="transmembrane region" description="Helical" evidence="10">
    <location>
        <begin position="666"/>
        <end position="687"/>
    </location>
</feature>
<feature type="transmembrane region" description="Helical" evidence="10">
    <location>
        <begin position="790"/>
        <end position="809"/>
    </location>
</feature>
<dbReference type="GO" id="GO:0009922">
    <property type="term" value="F:fatty acid elongase activity"/>
    <property type="evidence" value="ECO:0007669"/>
    <property type="project" value="UniProtKB-EC"/>
</dbReference>
<feature type="transmembrane region" description="Helical" evidence="10">
    <location>
        <begin position="333"/>
        <end position="355"/>
    </location>
</feature>
<evidence type="ECO:0000256" key="3">
    <source>
        <dbReference type="ARBA" id="ARBA00022679"/>
    </source>
</evidence>
<name>A0A336M016_CULSO</name>
<keyword evidence="7 10" id="KW-0443">Lipid metabolism</keyword>
<evidence type="ECO:0000256" key="1">
    <source>
        <dbReference type="ARBA" id="ARBA00004141"/>
    </source>
</evidence>
<evidence type="ECO:0000256" key="4">
    <source>
        <dbReference type="ARBA" id="ARBA00022692"/>
    </source>
</evidence>
<feature type="transmembrane region" description="Helical" evidence="10">
    <location>
        <begin position="444"/>
        <end position="463"/>
    </location>
</feature>
<dbReference type="InterPro" id="IPR030457">
    <property type="entry name" value="ELO_CS"/>
</dbReference>
<dbReference type="GO" id="GO:0019367">
    <property type="term" value="P:fatty acid elongation, saturated fatty acid"/>
    <property type="evidence" value="ECO:0007669"/>
    <property type="project" value="TreeGrafter"/>
</dbReference>
<feature type="transmembrane region" description="Helical" evidence="10">
    <location>
        <begin position="847"/>
        <end position="867"/>
    </location>
</feature>
<dbReference type="Pfam" id="PF01151">
    <property type="entry name" value="ELO"/>
    <property type="match status" value="3"/>
</dbReference>
<dbReference type="AlphaFoldDB" id="A0A336M016"/>
<dbReference type="VEuPathDB" id="VectorBase:CSON013214"/>
<reference evidence="11" key="1">
    <citation type="submission" date="2018-07" db="EMBL/GenBank/DDBJ databases">
        <authorList>
            <person name="Quirk P.G."/>
            <person name="Krulwich T.A."/>
        </authorList>
    </citation>
    <scope>NUCLEOTIDE SEQUENCE</scope>
</reference>
<evidence type="ECO:0000256" key="6">
    <source>
        <dbReference type="ARBA" id="ARBA00022989"/>
    </source>
</evidence>
<evidence type="ECO:0000256" key="9">
    <source>
        <dbReference type="ARBA" id="ARBA00023160"/>
    </source>
</evidence>
<feature type="transmembrane region" description="Helical" evidence="10">
    <location>
        <begin position="29"/>
        <end position="50"/>
    </location>
</feature>
<dbReference type="EC" id="2.3.1.199" evidence="10"/>
<dbReference type="PANTHER" id="PTHR11157:SF103">
    <property type="entry name" value="ELONGATION OF VERY LONG CHAIN FATTY ACIDS PROTEIN"/>
    <property type="match status" value="1"/>
</dbReference>
<protein>
    <recommendedName>
        <fullName evidence="10">Elongation of very long chain fatty acids protein</fullName>
        <ecNumber evidence="10">2.3.1.199</ecNumber>
    </recommendedName>
    <alternativeName>
        <fullName evidence="10">Very-long-chain 3-oxoacyl-CoA synthase</fullName>
    </alternativeName>
</protein>
<evidence type="ECO:0000256" key="5">
    <source>
        <dbReference type="ARBA" id="ARBA00022832"/>
    </source>
</evidence>
<evidence type="ECO:0000256" key="7">
    <source>
        <dbReference type="ARBA" id="ARBA00023098"/>
    </source>
</evidence>
<evidence type="ECO:0000256" key="8">
    <source>
        <dbReference type="ARBA" id="ARBA00023136"/>
    </source>
</evidence>
<dbReference type="PROSITE" id="PS01188">
    <property type="entry name" value="ELO"/>
    <property type="match status" value="2"/>
</dbReference>
<comment type="subcellular location">
    <subcellularLocation>
        <location evidence="1">Membrane</location>
        <topology evidence="1">Multi-pass membrane protein</topology>
    </subcellularLocation>
</comment>
<gene>
    <name evidence="11" type="primary">CSON013214</name>
</gene>
<feature type="transmembrane region" description="Helical" evidence="10">
    <location>
        <begin position="367"/>
        <end position="385"/>
    </location>
</feature>
<feature type="transmembrane region" description="Helical" evidence="10">
    <location>
        <begin position="201"/>
        <end position="219"/>
    </location>
</feature>
<dbReference type="PANTHER" id="PTHR11157">
    <property type="entry name" value="FATTY ACID ACYL TRANSFERASE-RELATED"/>
    <property type="match status" value="1"/>
</dbReference>
<organism evidence="11">
    <name type="scientific">Culicoides sonorensis</name>
    <name type="common">Biting midge</name>
    <dbReference type="NCBI Taxonomy" id="179676"/>
    <lineage>
        <taxon>Eukaryota</taxon>
        <taxon>Metazoa</taxon>
        <taxon>Ecdysozoa</taxon>
        <taxon>Arthropoda</taxon>
        <taxon>Hexapoda</taxon>
        <taxon>Insecta</taxon>
        <taxon>Pterygota</taxon>
        <taxon>Neoptera</taxon>
        <taxon>Endopterygota</taxon>
        <taxon>Diptera</taxon>
        <taxon>Nematocera</taxon>
        <taxon>Chironomoidea</taxon>
        <taxon>Ceratopogonidae</taxon>
        <taxon>Ceratopogoninae</taxon>
        <taxon>Culicoides</taxon>
        <taxon>Monoculicoides</taxon>
    </lineage>
</organism>
<dbReference type="GO" id="GO:0034626">
    <property type="term" value="P:fatty acid elongation, polyunsaturated fatty acid"/>
    <property type="evidence" value="ECO:0007669"/>
    <property type="project" value="TreeGrafter"/>
</dbReference>
<feature type="transmembrane region" description="Helical" evidence="10">
    <location>
        <begin position="419"/>
        <end position="437"/>
    </location>
</feature>
<comment type="similarity">
    <text evidence="10">Belongs to the ELO family.</text>
</comment>
<feature type="transmembrane region" description="Helical" evidence="10">
    <location>
        <begin position="536"/>
        <end position="556"/>
    </location>
</feature>
<feature type="transmembrane region" description="Helical" evidence="10">
    <location>
        <begin position="758"/>
        <end position="778"/>
    </location>
</feature>
<sequence>MASQVKIPGEFLLIADNAIDKWPLMGSPIPITIILVSYLVFVLKLGPLWMSKRPAFQLNKFLIVYNAYQCLFSCWMFSQAFVDNILTLIFSFGCRTAKEENPHLIDVILSCAWWFFISKIVELLDTVFFVLRKKQNQISFLHVYHHSATCLFTWVYLKYMPGEQGVVIGALNSFVHIIMYFYYMVAAMGPKYQKYIWWKKYMTWIQLTQFGLMLFYLGMVTAFNCKKFHKVLTYFFFINVSIMMILFADFYRKAIKLTKIMQIKLQLKRKMDRSMANYAMKRRHIETFNNKITSKIIIMSNTTTISEAIWNMYEVSLVGVDPLIDSWVLMKSPVAMLTIIASYLTFVTKLGPWLMRDRKPFQLKHVMIAYNALQVVLCFYIVSMTNQVEDPFKWLFSFGCRYTPGRDRFLAVLVWKGSYLYMIAKLLDLLDTIFFVLRKKDSQISFLHIYHHTITFTFSWYYLKYLPGESGVFVGLINSSVHVLMYFYYLVAAMGPQYRKYLWWKKYLTTIQLIQFFAITLYMTATILFSCKTDKFFTTFFLANACLFIYLFGNFYRKTYIENAKKREEKRLSLAAEKLSAESAELRRLQTINAMTSDLNGNFNQNSNSKKSLVVKCVDNPEVDKWFMMQSPGPVMLILVSYISFVLFIGPRFMKNREPFELKNLIIGYNAFQVLFSFYLVTLKLSLKSMFSLKASDTKYFFEYFYGFGCTSISPEEDEHFRKGLYNGMWTYAIAKFIDLFDTCFFVLRKKQSHVNFLHVYHHVGVILFSWCILKYAVGPESLVVGLLNSAVHVVMYFYYFLAALGPAYRKYLWWKKYMTWLQLAQFCYIFVHMTASLFLSCQWNKVVVYAVMINAVIHTLLFADFYKKTYYANQERLRAEGKKKEFQINRKNIFKIIELSLLLLKFKFNKKTVI</sequence>
<comment type="caution">
    <text evidence="10">Lacks conserved residue(s) required for the propagation of feature annotation.</text>
</comment>
<keyword evidence="8 10" id="KW-0472">Membrane</keyword>
<feature type="transmembrane region" description="Helical" evidence="10">
    <location>
        <begin position="635"/>
        <end position="654"/>
    </location>
</feature>
<feature type="transmembrane region" description="Helical" evidence="10">
    <location>
        <begin position="231"/>
        <end position="251"/>
    </location>
</feature>
<evidence type="ECO:0000256" key="2">
    <source>
        <dbReference type="ARBA" id="ARBA00022516"/>
    </source>
</evidence>
<dbReference type="InterPro" id="IPR002076">
    <property type="entry name" value="ELO_fam"/>
</dbReference>
<keyword evidence="3 10" id="KW-0808">Transferase</keyword>
<accession>A0A336M016</accession>
<feature type="transmembrane region" description="Helical" evidence="10">
    <location>
        <begin position="507"/>
        <end position="530"/>
    </location>
</feature>
<dbReference type="GO" id="GO:0042761">
    <property type="term" value="P:very long-chain fatty acid biosynthetic process"/>
    <property type="evidence" value="ECO:0007669"/>
    <property type="project" value="TreeGrafter"/>
</dbReference>
<evidence type="ECO:0000313" key="11">
    <source>
        <dbReference type="EMBL" id="SSX19298.1"/>
    </source>
</evidence>
<dbReference type="GO" id="GO:0005789">
    <property type="term" value="C:endoplasmic reticulum membrane"/>
    <property type="evidence" value="ECO:0007669"/>
    <property type="project" value="TreeGrafter"/>
</dbReference>
<keyword evidence="6 10" id="KW-1133">Transmembrane helix</keyword>